<feature type="non-terminal residue" evidence="1">
    <location>
        <position position="108"/>
    </location>
</feature>
<reference evidence="1 2" key="1">
    <citation type="submission" date="2015-05" db="EMBL/GenBank/DDBJ databases">
        <authorList>
            <person name="Wang D.B."/>
            <person name="Wang M."/>
        </authorList>
    </citation>
    <scope>NUCLEOTIDE SEQUENCE [LARGE SCALE GENOMIC DNA]</scope>
    <source>
        <strain evidence="1">VL1</strain>
    </source>
</reference>
<organism evidence="1 2">
    <name type="scientific">Verticillium longisporum</name>
    <name type="common">Verticillium dahliae var. longisporum</name>
    <dbReference type="NCBI Taxonomy" id="100787"/>
    <lineage>
        <taxon>Eukaryota</taxon>
        <taxon>Fungi</taxon>
        <taxon>Dikarya</taxon>
        <taxon>Ascomycota</taxon>
        <taxon>Pezizomycotina</taxon>
        <taxon>Sordariomycetes</taxon>
        <taxon>Hypocreomycetidae</taxon>
        <taxon>Glomerellales</taxon>
        <taxon>Plectosphaerellaceae</taxon>
        <taxon>Verticillium</taxon>
    </lineage>
</organism>
<keyword evidence="2" id="KW-1185">Reference proteome</keyword>
<name>A0A0G4M1M2_VERLO</name>
<dbReference type="AlphaFoldDB" id="A0A0G4M1M2"/>
<accession>A0A0G4M1M2</accession>
<sequence length="108" mass="12093">MVAVKRDINVYIDKYKCSYDSKSMVLLKFSALDIHGRSTIRGLFDQKVGQWCEATFIPLNDSDDPEFKVKDETGSWTGGQLAMQALLGFNLEAMEDTPHDEKDGTLGV</sequence>
<dbReference type="Proteomes" id="UP000044602">
    <property type="component" value="Unassembled WGS sequence"/>
</dbReference>
<proteinExistence type="predicted"/>
<dbReference type="EMBL" id="CVQH01020640">
    <property type="protein sequence ID" value="CRK28173.1"/>
    <property type="molecule type" value="Genomic_DNA"/>
</dbReference>
<evidence type="ECO:0000313" key="1">
    <source>
        <dbReference type="EMBL" id="CRK28173.1"/>
    </source>
</evidence>
<evidence type="ECO:0000313" key="2">
    <source>
        <dbReference type="Proteomes" id="UP000044602"/>
    </source>
</evidence>
<protein>
    <submittedName>
        <fullName evidence="1">Uncharacterized protein</fullName>
    </submittedName>
</protein>
<gene>
    <name evidence="1" type="ORF">BN1708_004609</name>
</gene>